<dbReference type="GO" id="GO:0016787">
    <property type="term" value="F:hydrolase activity"/>
    <property type="evidence" value="ECO:0007669"/>
    <property type="project" value="UniProtKB-KW"/>
</dbReference>
<feature type="domain" description="Helicase C-terminal" evidence="5">
    <location>
        <begin position="160"/>
        <end position="324"/>
    </location>
</feature>
<dbReference type="AlphaFoldDB" id="A0A1Q6R2S5"/>
<dbReference type="Pfam" id="PF00271">
    <property type="entry name" value="Helicase_C"/>
    <property type="match status" value="1"/>
</dbReference>
<dbReference type="InterPro" id="IPR001650">
    <property type="entry name" value="Helicase_C-like"/>
</dbReference>
<evidence type="ECO:0000256" key="1">
    <source>
        <dbReference type="ARBA" id="ARBA00022741"/>
    </source>
</evidence>
<organism evidence="6 7">
    <name type="scientific">Phascolarctobacterium succinatutens</name>
    <dbReference type="NCBI Taxonomy" id="626940"/>
    <lineage>
        <taxon>Bacteria</taxon>
        <taxon>Bacillati</taxon>
        <taxon>Bacillota</taxon>
        <taxon>Negativicutes</taxon>
        <taxon>Acidaminococcales</taxon>
        <taxon>Acidaminococcaceae</taxon>
        <taxon>Phascolarctobacterium</taxon>
    </lineage>
</organism>
<dbReference type="GO" id="GO:0005524">
    <property type="term" value="F:ATP binding"/>
    <property type="evidence" value="ECO:0007669"/>
    <property type="project" value="UniProtKB-KW"/>
</dbReference>
<dbReference type="Gene3D" id="3.40.50.300">
    <property type="entry name" value="P-loop containing nucleotide triphosphate hydrolases"/>
    <property type="match status" value="2"/>
</dbReference>
<gene>
    <name evidence="6" type="ORF">BHW43_09060</name>
</gene>
<evidence type="ECO:0000313" key="7">
    <source>
        <dbReference type="Proteomes" id="UP000186777"/>
    </source>
</evidence>
<dbReference type="STRING" id="626940.BHW43_09060"/>
<evidence type="ECO:0000256" key="2">
    <source>
        <dbReference type="ARBA" id="ARBA00022801"/>
    </source>
</evidence>
<dbReference type="InterPro" id="IPR006935">
    <property type="entry name" value="Helicase/UvrB_N"/>
</dbReference>
<dbReference type="InterPro" id="IPR027417">
    <property type="entry name" value="P-loop_NTPase"/>
</dbReference>
<evidence type="ECO:0000259" key="5">
    <source>
        <dbReference type="PROSITE" id="PS51194"/>
    </source>
</evidence>
<proteinExistence type="predicted"/>
<accession>A0A1Q6R2S5</accession>
<name>A0A1Q6R2S5_9FIRM</name>
<dbReference type="EMBL" id="MNTG01000042">
    <property type="protein sequence ID" value="OLA36684.1"/>
    <property type="molecule type" value="Genomic_DNA"/>
</dbReference>
<evidence type="ECO:0000256" key="4">
    <source>
        <dbReference type="ARBA" id="ARBA00022840"/>
    </source>
</evidence>
<reference evidence="6 7" key="1">
    <citation type="journal article" date="2016" name="Nat. Biotechnol.">
        <title>Measurement of bacterial replication rates in microbial communities.</title>
        <authorList>
            <person name="Brown C.T."/>
            <person name="Olm M.R."/>
            <person name="Thomas B.C."/>
            <person name="Banfield J.F."/>
        </authorList>
    </citation>
    <scope>NUCLEOTIDE SEQUENCE [LARGE SCALE GENOMIC DNA]</scope>
    <source>
        <strain evidence="6">46_33</strain>
    </source>
</reference>
<sequence length="350" mass="40687">MSRKLGTYQIATFISDDFQKIINEFTRNFCFVADEAHNFGAQKTRNILPLKARYRIGLSATIERYGDEDGTEALRKFFGKTSIKFTLKDAIINGFLTKYYYKPVINYLSQDEYDEYEELTKKVTKLGKSSHEEFENSDYLKMLLIKRARIIAGCKDKIKNIAQLMEEHKKENYMLVYCGTNKYESSITECESDIKQIELITKKISDIGLRVRKFTSFEDRNEREEIKAMFSTGFQIQVITAIKCLDEGVNIPNIRKAFILASSTNPKEYVQRRGRVLRKAPGKKFAEIFDFITLPRKLNEVKYIDSLTKKCDMTLIKKEIDRMREFAEAAENTNAIDNLIESVYKAYGIL</sequence>
<keyword evidence="3" id="KW-0347">Helicase</keyword>
<dbReference type="PANTHER" id="PTHR11274">
    <property type="entry name" value="RAD25/XP-B DNA REPAIR HELICASE"/>
    <property type="match status" value="1"/>
</dbReference>
<evidence type="ECO:0000256" key="3">
    <source>
        <dbReference type="ARBA" id="ARBA00022806"/>
    </source>
</evidence>
<dbReference type="GO" id="GO:0003677">
    <property type="term" value="F:DNA binding"/>
    <property type="evidence" value="ECO:0007669"/>
    <property type="project" value="InterPro"/>
</dbReference>
<dbReference type="RefSeq" id="WP_303680305.1">
    <property type="nucleotide sequence ID" value="NZ_MNTG01000042.1"/>
</dbReference>
<keyword evidence="2" id="KW-0378">Hydrolase</keyword>
<dbReference type="SMART" id="SM00490">
    <property type="entry name" value="HELICc"/>
    <property type="match status" value="1"/>
</dbReference>
<dbReference type="PANTHER" id="PTHR11274:SF0">
    <property type="entry name" value="GENERAL TRANSCRIPTION AND DNA REPAIR FACTOR IIH HELICASE SUBUNIT XPB"/>
    <property type="match status" value="1"/>
</dbReference>
<dbReference type="GO" id="GO:0004386">
    <property type="term" value="F:helicase activity"/>
    <property type="evidence" value="ECO:0007669"/>
    <property type="project" value="UniProtKB-KW"/>
</dbReference>
<protein>
    <recommendedName>
        <fullName evidence="5">Helicase C-terminal domain-containing protein</fullName>
    </recommendedName>
</protein>
<dbReference type="PROSITE" id="PS51194">
    <property type="entry name" value="HELICASE_CTER"/>
    <property type="match status" value="1"/>
</dbReference>
<keyword evidence="1" id="KW-0547">Nucleotide-binding</keyword>
<dbReference type="InterPro" id="IPR050615">
    <property type="entry name" value="ATP-dep_DNA_Helicase"/>
</dbReference>
<keyword evidence="4" id="KW-0067">ATP-binding</keyword>
<dbReference type="Proteomes" id="UP000186777">
    <property type="component" value="Unassembled WGS sequence"/>
</dbReference>
<evidence type="ECO:0000313" key="6">
    <source>
        <dbReference type="EMBL" id="OLA36684.1"/>
    </source>
</evidence>
<dbReference type="SUPFAM" id="SSF52540">
    <property type="entry name" value="P-loop containing nucleoside triphosphate hydrolases"/>
    <property type="match status" value="1"/>
</dbReference>
<dbReference type="CDD" id="cd18785">
    <property type="entry name" value="SF2_C"/>
    <property type="match status" value="1"/>
</dbReference>
<dbReference type="Pfam" id="PF04851">
    <property type="entry name" value="ResIII"/>
    <property type="match status" value="1"/>
</dbReference>
<comment type="caution">
    <text evidence="6">The sequence shown here is derived from an EMBL/GenBank/DDBJ whole genome shotgun (WGS) entry which is preliminary data.</text>
</comment>